<sequence>MTTVLLILIAILLFGLIVFVHEFGHFFTAKLAGIKVNEFAIGMGPKLIRFGKGETKYSLRLFPIGGFCAMEGEDEASEDARAFGNKPVWKRMIVVVAGAVMNMVLGFLLMMILLCQEPNFASTTVSKFTEDSATQAAGLEVGDRFYSIDGYRIFTDRDLSFALALADPHDVDLEVVRNGSVLSIPNVAFHTVEQDGTEILSLDFYVQPQAKTVWTLIQKTGAETVSVVRMVWTSLAGLVTGRFGLNDVAGPVGTAQAITQAASAGLQSGFGDAVNNILLMMIIITVNLGIVNLLPLPALDGGRLLFLIVEGIRRKPVNPKYEGWVHAAGFFLLMAFMLLITFNDIVRLVTGQGLGA</sequence>
<keyword evidence="6" id="KW-0378">Hydrolase</keyword>
<comment type="cofactor">
    <cofactor evidence="1">
        <name>Zn(2+)</name>
        <dbReference type="ChEBI" id="CHEBI:29105"/>
    </cofactor>
</comment>
<dbReference type="Proteomes" id="UP000651482">
    <property type="component" value="Unassembled WGS sequence"/>
</dbReference>
<dbReference type="InterPro" id="IPR008915">
    <property type="entry name" value="Peptidase_M50"/>
</dbReference>
<dbReference type="InterPro" id="IPR004387">
    <property type="entry name" value="Pept_M50_Zn"/>
</dbReference>
<dbReference type="EMBL" id="JACRSN010000016">
    <property type="protein sequence ID" value="MBC8534404.1"/>
    <property type="molecule type" value="Genomic_DNA"/>
</dbReference>
<feature type="domain" description="Peptidase M50" evidence="12">
    <location>
        <begin position="10"/>
        <end position="335"/>
    </location>
</feature>
<dbReference type="CDD" id="cd06163">
    <property type="entry name" value="S2P-M50_PDZ_RseP-like"/>
    <property type="match status" value="1"/>
</dbReference>
<evidence type="ECO:0000256" key="4">
    <source>
        <dbReference type="ARBA" id="ARBA00022670"/>
    </source>
</evidence>
<keyword evidence="10 11" id="KW-0472">Membrane</keyword>
<evidence type="ECO:0000256" key="11">
    <source>
        <dbReference type="SAM" id="Phobius"/>
    </source>
</evidence>
<dbReference type="GO" id="GO:0004222">
    <property type="term" value="F:metalloendopeptidase activity"/>
    <property type="evidence" value="ECO:0007669"/>
    <property type="project" value="InterPro"/>
</dbReference>
<keyword evidence="8 11" id="KW-1133">Transmembrane helix</keyword>
<gene>
    <name evidence="13" type="ORF">IAG03_10470</name>
</gene>
<evidence type="ECO:0000256" key="9">
    <source>
        <dbReference type="ARBA" id="ARBA00023049"/>
    </source>
</evidence>
<evidence type="ECO:0000256" key="5">
    <source>
        <dbReference type="ARBA" id="ARBA00022692"/>
    </source>
</evidence>
<evidence type="ECO:0000256" key="2">
    <source>
        <dbReference type="ARBA" id="ARBA00004141"/>
    </source>
</evidence>
<evidence type="ECO:0000256" key="6">
    <source>
        <dbReference type="ARBA" id="ARBA00022801"/>
    </source>
</evidence>
<dbReference type="AlphaFoldDB" id="A0A926DBP7"/>
<evidence type="ECO:0000256" key="8">
    <source>
        <dbReference type="ARBA" id="ARBA00022989"/>
    </source>
</evidence>
<evidence type="ECO:0000256" key="10">
    <source>
        <dbReference type="ARBA" id="ARBA00023136"/>
    </source>
</evidence>
<dbReference type="Gene3D" id="2.30.42.10">
    <property type="match status" value="1"/>
</dbReference>
<protein>
    <submittedName>
        <fullName evidence="13">Site-2 protease family protein</fullName>
    </submittedName>
</protein>
<keyword evidence="5 11" id="KW-0812">Transmembrane</keyword>
<keyword evidence="7" id="KW-0862">Zinc</keyword>
<evidence type="ECO:0000256" key="7">
    <source>
        <dbReference type="ARBA" id="ARBA00022833"/>
    </source>
</evidence>
<comment type="similarity">
    <text evidence="3">Belongs to the peptidase M50B family.</text>
</comment>
<dbReference type="SUPFAM" id="SSF50156">
    <property type="entry name" value="PDZ domain-like"/>
    <property type="match status" value="1"/>
</dbReference>
<keyword evidence="9" id="KW-0482">Metalloprotease</keyword>
<accession>A0A926DBP7</accession>
<dbReference type="InterPro" id="IPR036034">
    <property type="entry name" value="PDZ_sf"/>
</dbReference>
<evidence type="ECO:0000256" key="3">
    <source>
        <dbReference type="ARBA" id="ARBA00007931"/>
    </source>
</evidence>
<dbReference type="GO" id="GO:0006508">
    <property type="term" value="P:proteolysis"/>
    <property type="evidence" value="ECO:0007669"/>
    <property type="project" value="UniProtKB-KW"/>
</dbReference>
<feature type="transmembrane region" description="Helical" evidence="11">
    <location>
        <begin position="92"/>
        <end position="114"/>
    </location>
</feature>
<name>A0A926DBP7_9FIRM</name>
<dbReference type="PANTHER" id="PTHR42837">
    <property type="entry name" value="REGULATOR OF SIGMA-E PROTEASE RSEP"/>
    <property type="match status" value="1"/>
</dbReference>
<proteinExistence type="inferred from homology"/>
<dbReference type="GO" id="GO:0016020">
    <property type="term" value="C:membrane"/>
    <property type="evidence" value="ECO:0007669"/>
    <property type="project" value="UniProtKB-SubCell"/>
</dbReference>
<evidence type="ECO:0000256" key="1">
    <source>
        <dbReference type="ARBA" id="ARBA00001947"/>
    </source>
</evidence>
<organism evidence="13 14">
    <name type="scientific">Yeguia hominis</name>
    <dbReference type="NCBI Taxonomy" id="2763662"/>
    <lineage>
        <taxon>Bacteria</taxon>
        <taxon>Bacillati</taxon>
        <taxon>Bacillota</taxon>
        <taxon>Clostridia</taxon>
        <taxon>Eubacteriales</taxon>
        <taxon>Yeguiaceae</taxon>
        <taxon>Yeguia</taxon>
    </lineage>
</organism>
<feature type="transmembrane region" description="Helical" evidence="11">
    <location>
        <begin position="323"/>
        <end position="342"/>
    </location>
</feature>
<evidence type="ECO:0000259" key="12">
    <source>
        <dbReference type="Pfam" id="PF02163"/>
    </source>
</evidence>
<keyword evidence="4 13" id="KW-0645">Protease</keyword>
<feature type="transmembrane region" description="Helical" evidence="11">
    <location>
        <begin position="277"/>
        <end position="296"/>
    </location>
</feature>
<comment type="subcellular location">
    <subcellularLocation>
        <location evidence="2">Membrane</location>
        <topology evidence="2">Multi-pass membrane protein</topology>
    </subcellularLocation>
</comment>
<comment type="caution">
    <text evidence="13">The sequence shown here is derived from an EMBL/GenBank/DDBJ whole genome shotgun (WGS) entry which is preliminary data.</text>
</comment>
<evidence type="ECO:0000313" key="14">
    <source>
        <dbReference type="Proteomes" id="UP000651482"/>
    </source>
</evidence>
<dbReference type="RefSeq" id="WP_249319985.1">
    <property type="nucleotide sequence ID" value="NZ_JACRSN010000016.1"/>
</dbReference>
<reference evidence="13" key="1">
    <citation type="submission" date="2020-08" db="EMBL/GenBank/DDBJ databases">
        <title>Genome public.</title>
        <authorList>
            <person name="Liu C."/>
            <person name="Sun Q."/>
        </authorList>
    </citation>
    <scope>NUCLEOTIDE SEQUENCE</scope>
    <source>
        <strain evidence="13">NSJ-40</strain>
    </source>
</reference>
<evidence type="ECO:0000313" key="13">
    <source>
        <dbReference type="EMBL" id="MBC8534404.1"/>
    </source>
</evidence>
<dbReference type="Pfam" id="PF02163">
    <property type="entry name" value="Peptidase_M50"/>
    <property type="match status" value="1"/>
</dbReference>
<keyword evidence="14" id="KW-1185">Reference proteome</keyword>
<dbReference type="PANTHER" id="PTHR42837:SF2">
    <property type="entry name" value="MEMBRANE METALLOPROTEASE ARASP2, CHLOROPLASTIC-RELATED"/>
    <property type="match status" value="1"/>
</dbReference>